<feature type="transmembrane region" description="Helical" evidence="1">
    <location>
        <begin position="194"/>
        <end position="223"/>
    </location>
</feature>
<protein>
    <recommendedName>
        <fullName evidence="2">Membrane protein 6-pyruvoyl-tetrahydropterin synthase-related domain-containing protein</fullName>
    </recommendedName>
</protein>
<keyword evidence="1" id="KW-1133">Transmembrane helix</keyword>
<feature type="transmembrane region" description="Helical" evidence="1">
    <location>
        <begin position="165"/>
        <end position="182"/>
    </location>
</feature>
<keyword evidence="1" id="KW-0472">Membrane</keyword>
<accession>B9TKF7</accession>
<sequence length="279" mass="30901">MQDPALPRNAARISPRLAWLALPCLLVVALFACAPLLVDGAVDGHSIEYNLVWLKNFAAQLGVGEWYPRWLMGMNRGAGSPVFYYYAPLPFYLTSLGVGLFPGFSLNVQLAIGETLLIAASGAALFFYARRYVGLLAALLAASLYMLLPYHFEVDLWLRQDLGELTVYICMPLILLFTERVLEQPRRGRGGAVAGLAVSYAALMFSHLPSGLLFSLCLGAYVLARLVRQWSLPAAQQFAAAIAVGVALSAVYWVPALFTQQYIQSDKLWTPYFDFHRWL</sequence>
<dbReference type="Pfam" id="PF10131">
    <property type="entry name" value="PTPS_related"/>
    <property type="match status" value="1"/>
</dbReference>
<keyword evidence="1" id="KW-0812">Transmembrane</keyword>
<dbReference type="AlphaFoldDB" id="B9TKF7"/>
<evidence type="ECO:0000259" key="2">
    <source>
        <dbReference type="Pfam" id="PF10131"/>
    </source>
</evidence>
<evidence type="ECO:0000313" key="4">
    <source>
        <dbReference type="Proteomes" id="UP000008311"/>
    </source>
</evidence>
<dbReference type="Proteomes" id="UP000008311">
    <property type="component" value="Unassembled WGS sequence"/>
</dbReference>
<dbReference type="EMBL" id="EQ985230">
    <property type="protein sequence ID" value="EEF23657.1"/>
    <property type="molecule type" value="Genomic_DNA"/>
</dbReference>
<feature type="domain" description="Membrane protein 6-pyruvoyl-tetrahydropterin synthase-related" evidence="2">
    <location>
        <begin position="83"/>
        <end position="257"/>
    </location>
</feature>
<gene>
    <name evidence="3" type="ORF">RCOM_1799650</name>
</gene>
<organism evidence="3 4">
    <name type="scientific">Ricinus communis</name>
    <name type="common">Castor bean</name>
    <dbReference type="NCBI Taxonomy" id="3988"/>
    <lineage>
        <taxon>Eukaryota</taxon>
        <taxon>Viridiplantae</taxon>
        <taxon>Streptophyta</taxon>
        <taxon>Embryophyta</taxon>
        <taxon>Tracheophyta</taxon>
        <taxon>Spermatophyta</taxon>
        <taxon>Magnoliopsida</taxon>
        <taxon>eudicotyledons</taxon>
        <taxon>Gunneridae</taxon>
        <taxon>Pentapetalae</taxon>
        <taxon>rosids</taxon>
        <taxon>fabids</taxon>
        <taxon>Malpighiales</taxon>
        <taxon>Euphorbiaceae</taxon>
        <taxon>Acalyphoideae</taxon>
        <taxon>Acalypheae</taxon>
        <taxon>Ricinus</taxon>
    </lineage>
</organism>
<feature type="transmembrane region" description="Helical" evidence="1">
    <location>
        <begin position="235"/>
        <end position="258"/>
    </location>
</feature>
<dbReference type="InterPro" id="IPR018776">
    <property type="entry name" value="Membrane_prot_PTPS-rel_domain"/>
</dbReference>
<reference evidence="4" key="1">
    <citation type="journal article" date="2010" name="Nat. Biotechnol.">
        <title>Draft genome sequence of the oilseed species Ricinus communis.</title>
        <authorList>
            <person name="Chan A.P."/>
            <person name="Crabtree J."/>
            <person name="Zhao Q."/>
            <person name="Lorenzi H."/>
            <person name="Orvis J."/>
            <person name="Puiu D."/>
            <person name="Melake-Berhan A."/>
            <person name="Jones K.M."/>
            <person name="Redman J."/>
            <person name="Chen G."/>
            <person name="Cahoon E.B."/>
            <person name="Gedil M."/>
            <person name="Stanke M."/>
            <person name="Haas B.J."/>
            <person name="Wortman J.R."/>
            <person name="Fraser-Liggett C.M."/>
            <person name="Ravel J."/>
            <person name="Rabinowicz P.D."/>
        </authorList>
    </citation>
    <scope>NUCLEOTIDE SEQUENCE [LARGE SCALE GENOMIC DNA]</scope>
    <source>
        <strain evidence="4">cv. Hale</strain>
    </source>
</reference>
<feature type="transmembrane region" description="Helical" evidence="1">
    <location>
        <begin position="110"/>
        <end position="128"/>
    </location>
</feature>
<evidence type="ECO:0000256" key="1">
    <source>
        <dbReference type="SAM" id="Phobius"/>
    </source>
</evidence>
<feature type="transmembrane region" description="Helical" evidence="1">
    <location>
        <begin position="83"/>
        <end position="104"/>
    </location>
</feature>
<proteinExistence type="predicted"/>
<feature type="non-terminal residue" evidence="3">
    <location>
        <position position="279"/>
    </location>
</feature>
<evidence type="ECO:0000313" key="3">
    <source>
        <dbReference type="EMBL" id="EEF23657.1"/>
    </source>
</evidence>
<dbReference type="InParanoid" id="B9TKF7"/>
<keyword evidence="4" id="KW-1185">Reference proteome</keyword>
<feature type="transmembrane region" description="Helical" evidence="1">
    <location>
        <begin position="135"/>
        <end position="153"/>
    </location>
</feature>
<name>B9TKF7_RICCO</name>
<feature type="transmembrane region" description="Helical" evidence="1">
    <location>
        <begin position="17"/>
        <end position="38"/>
    </location>
</feature>